<dbReference type="InterPro" id="IPR010049">
    <property type="entry name" value="MTA_SAH_Nsdase"/>
</dbReference>
<comment type="pathway">
    <text evidence="1">Amino-acid biosynthesis; L-methionine biosynthesis via salvage pathway; S-methyl-5-thio-alpha-D-ribose 1-phosphate from S-methyl-5'-thioadenosine (hydrolase route): step 1/2.</text>
</comment>
<dbReference type="Gene3D" id="3.40.50.1580">
    <property type="entry name" value="Nucleoside phosphorylase domain"/>
    <property type="match status" value="1"/>
</dbReference>
<keyword evidence="3" id="KW-0028">Amino-acid biosynthesis</keyword>
<dbReference type="EC" id="3.2.2.9" evidence="2"/>
<gene>
    <name evidence="7" type="primary">mtnN</name>
    <name evidence="7" type="ORF">PU560_03475</name>
</gene>
<evidence type="ECO:0000256" key="5">
    <source>
        <dbReference type="ARBA" id="ARBA00023167"/>
    </source>
</evidence>
<dbReference type="Pfam" id="PF01048">
    <property type="entry name" value="PNP_UDP_1"/>
    <property type="match status" value="1"/>
</dbReference>
<dbReference type="Proteomes" id="UP001165561">
    <property type="component" value="Unassembled WGS sequence"/>
</dbReference>
<keyword evidence="4 7" id="KW-0378">Hydrolase</keyword>
<evidence type="ECO:0000256" key="2">
    <source>
        <dbReference type="ARBA" id="ARBA00011974"/>
    </source>
</evidence>
<dbReference type="InterPro" id="IPR000845">
    <property type="entry name" value="Nucleoside_phosphorylase_d"/>
</dbReference>
<dbReference type="InterPro" id="IPR035994">
    <property type="entry name" value="Nucleoside_phosphorylase_sf"/>
</dbReference>
<dbReference type="CDD" id="cd09008">
    <property type="entry name" value="MTAN"/>
    <property type="match status" value="1"/>
</dbReference>
<dbReference type="GO" id="GO:0008782">
    <property type="term" value="F:adenosylhomocysteine nucleosidase activity"/>
    <property type="evidence" value="ECO:0007669"/>
    <property type="project" value="UniProtKB-EC"/>
</dbReference>
<evidence type="ECO:0000256" key="1">
    <source>
        <dbReference type="ARBA" id="ARBA00004945"/>
    </source>
</evidence>
<dbReference type="EMBL" id="JARACI010000535">
    <property type="protein sequence ID" value="MDD9205529.1"/>
    <property type="molecule type" value="Genomic_DNA"/>
</dbReference>
<evidence type="ECO:0000259" key="6">
    <source>
        <dbReference type="Pfam" id="PF01048"/>
    </source>
</evidence>
<evidence type="ECO:0000256" key="3">
    <source>
        <dbReference type="ARBA" id="ARBA00022605"/>
    </source>
</evidence>
<keyword evidence="7" id="KW-0326">Glycosidase</keyword>
<comment type="caution">
    <text evidence="7">The sequence shown here is derived from an EMBL/GenBank/DDBJ whole genome shotgun (WGS) entry which is preliminary data.</text>
</comment>
<accession>A0ABT5TU72</accession>
<feature type="domain" description="Nucleoside phosphorylase" evidence="6">
    <location>
        <begin position="6"/>
        <end position="219"/>
    </location>
</feature>
<sequence>MITVDAVVVGAMDEEVRPYELLAAHAGVPQEVAGARGRLVTVGAADILLVRSGIGLVNAASAAVAAITSVKARALVSTGSAGGLDDRVRPGTVVAGDTYAYTGADARAFGYAIGQVPGMPAAFGADPAMLERVRDRPDVVVGQMVSGDTFVDAVRVDSVRTVFPRAVATDMESTALAQVAHSYGLPFLSVRGVSDMCGPAAGAEHAVSVDEVSGRAAAVVLGALGA</sequence>
<dbReference type="GO" id="GO:0008930">
    <property type="term" value="F:methylthioadenosine nucleosidase activity"/>
    <property type="evidence" value="ECO:0007669"/>
    <property type="project" value="UniProtKB-EC"/>
</dbReference>
<evidence type="ECO:0000313" key="7">
    <source>
        <dbReference type="EMBL" id="MDD9205529.1"/>
    </source>
</evidence>
<reference evidence="7" key="1">
    <citation type="submission" date="2023-02" db="EMBL/GenBank/DDBJ databases">
        <title>Georgenia sp.10Sc9-8, isolated from a soil sample collected from the Taklamakan desert.</title>
        <authorList>
            <person name="Liu S."/>
        </authorList>
    </citation>
    <scope>NUCLEOTIDE SEQUENCE</scope>
    <source>
        <strain evidence="7">10Sc9-8</strain>
    </source>
</reference>
<dbReference type="PANTHER" id="PTHR46832:SF1">
    <property type="entry name" value="5'-METHYLTHIOADENOSINE_S-ADENOSYLHOMOCYSTEINE NUCLEOSIDASE"/>
    <property type="match status" value="1"/>
</dbReference>
<evidence type="ECO:0000313" key="8">
    <source>
        <dbReference type="Proteomes" id="UP001165561"/>
    </source>
</evidence>
<proteinExistence type="predicted"/>
<evidence type="ECO:0000256" key="4">
    <source>
        <dbReference type="ARBA" id="ARBA00022801"/>
    </source>
</evidence>
<name>A0ABT5TU72_9MICO</name>
<keyword evidence="8" id="KW-1185">Reference proteome</keyword>
<dbReference type="SUPFAM" id="SSF53167">
    <property type="entry name" value="Purine and uridine phosphorylases"/>
    <property type="match status" value="1"/>
</dbReference>
<keyword evidence="5" id="KW-0486">Methionine biosynthesis</keyword>
<organism evidence="7 8">
    <name type="scientific">Georgenia halotolerans</name>
    <dbReference type="NCBI Taxonomy" id="3028317"/>
    <lineage>
        <taxon>Bacteria</taxon>
        <taxon>Bacillati</taxon>
        <taxon>Actinomycetota</taxon>
        <taxon>Actinomycetes</taxon>
        <taxon>Micrococcales</taxon>
        <taxon>Bogoriellaceae</taxon>
        <taxon>Georgenia</taxon>
    </lineage>
</organism>
<dbReference type="PANTHER" id="PTHR46832">
    <property type="entry name" value="5'-METHYLTHIOADENOSINE/S-ADENOSYLHOMOCYSTEINE NUCLEOSIDASE"/>
    <property type="match status" value="1"/>
</dbReference>
<dbReference type="NCBIfam" id="TIGR01704">
    <property type="entry name" value="MTA_SAH-Nsdase"/>
    <property type="match status" value="1"/>
</dbReference>
<protein>
    <recommendedName>
        <fullName evidence="2">adenosylhomocysteine nucleosidase</fullName>
        <ecNumber evidence="2">3.2.2.9</ecNumber>
    </recommendedName>
</protein>